<reference evidence="1 2" key="1">
    <citation type="journal article" date="2013" name="Genome Announc.">
        <title>Genome Sequence of the Obligate Gammaproteobacterial Methanotroph Methylomicrobium album Strain BG8.</title>
        <authorList>
            <person name="Kits K.D."/>
            <person name="Kalyuzhnaya M.G."/>
            <person name="Klotz M.G."/>
            <person name="Jetten M.S."/>
            <person name="Op den Camp H.J."/>
            <person name="Vuilleumier S."/>
            <person name="Bringel F."/>
            <person name="Dispirito A.A."/>
            <person name="Murrell J.C."/>
            <person name="Bruce D."/>
            <person name="Cheng J.F."/>
            <person name="Copeland A."/>
            <person name="Goodwin L."/>
            <person name="Hauser L."/>
            <person name="Lajus A."/>
            <person name="Land M.L."/>
            <person name="Lapidus A."/>
            <person name="Lucas S."/>
            <person name="Medigue C."/>
            <person name="Pitluck S."/>
            <person name="Woyke T."/>
            <person name="Zeytun A."/>
            <person name="Stein L.Y."/>
        </authorList>
    </citation>
    <scope>NUCLEOTIDE SEQUENCE [LARGE SCALE GENOMIC DNA]</scope>
    <source>
        <strain evidence="1 2">BG8</strain>
    </source>
</reference>
<sequence>MRKLMESENYPFAGRIANLLFLCLDVRDAHKGVRSNHEI</sequence>
<dbReference type="EMBL" id="CM001475">
    <property type="protein sequence ID" value="EIC29579.1"/>
    <property type="molecule type" value="Genomic_DNA"/>
</dbReference>
<gene>
    <name evidence="1" type="ORF">Metal_1812</name>
</gene>
<dbReference type="Proteomes" id="UP000005090">
    <property type="component" value="Chromosome"/>
</dbReference>
<name>H8GNI6_METAL</name>
<organism evidence="1 2">
    <name type="scientific">Methylomicrobium album BG8</name>
    <dbReference type="NCBI Taxonomy" id="686340"/>
    <lineage>
        <taxon>Bacteria</taxon>
        <taxon>Pseudomonadati</taxon>
        <taxon>Pseudomonadota</taxon>
        <taxon>Gammaproteobacteria</taxon>
        <taxon>Methylococcales</taxon>
        <taxon>Methylococcaceae</taxon>
        <taxon>Methylomicrobium</taxon>
    </lineage>
</organism>
<dbReference type="HOGENOM" id="CLU_3312538_0_0_6"/>
<accession>H8GNI6</accession>
<evidence type="ECO:0000313" key="1">
    <source>
        <dbReference type="EMBL" id="EIC29579.1"/>
    </source>
</evidence>
<keyword evidence="2" id="KW-1185">Reference proteome</keyword>
<dbReference type="AlphaFoldDB" id="H8GNI6"/>
<protein>
    <submittedName>
        <fullName evidence="1">Uncharacterized protein</fullName>
    </submittedName>
</protein>
<evidence type="ECO:0000313" key="2">
    <source>
        <dbReference type="Proteomes" id="UP000005090"/>
    </source>
</evidence>
<proteinExistence type="predicted"/>